<dbReference type="AlphaFoldDB" id="A0A9X3WLY3"/>
<name>A0A9X3WLY3_9BACI</name>
<evidence type="ECO:0000313" key="2">
    <source>
        <dbReference type="Proteomes" id="UP001145072"/>
    </source>
</evidence>
<sequence>MKEEEGKQIRLTSAELGQLWTQYLNDTASICMLTYFLENAEDEEVKPVIGHALELSKTHIQKLTHIFTKEKHAIPHGFHIDEDVDLTAPRLYSDSYVLNFIHNMAKIGLIAYSGSLAVAVRADITDYYKECLDETMELYKTSKNLLLSKGLYLRSPYFPNLDHVEYVKEQGFVWDMLGEKRPLSALEVSNLYSNLQRNALGAATLIGFSQVAQDKDVKQFFIRGIDIATHHVKTFGKKLEESYLTVPMTWATEITDSTTYTFSDKIMMFYTSALIALSVGYYGTGLAQSPRVDLGVMYNKLSVKIQLYAEDGANIMIKNRWLEQPPMASDRDELARRNNQNM</sequence>
<dbReference type="InterPro" id="IPR012347">
    <property type="entry name" value="Ferritin-like"/>
</dbReference>
<comment type="caution">
    <text evidence="1">The sequence shown here is derived from an EMBL/GenBank/DDBJ whole genome shotgun (WGS) entry which is preliminary data.</text>
</comment>
<dbReference type="RefSeq" id="WP_259866717.1">
    <property type="nucleotide sequence ID" value="NZ_JAMQJZ010000002.1"/>
</dbReference>
<dbReference type="Pfam" id="PF11553">
    <property type="entry name" value="DUF3231"/>
    <property type="match status" value="2"/>
</dbReference>
<protein>
    <submittedName>
        <fullName evidence="1">DUF3231 family protein</fullName>
    </submittedName>
</protein>
<dbReference type="InterPro" id="IPR021617">
    <property type="entry name" value="DUF3231"/>
</dbReference>
<dbReference type="Gene3D" id="1.20.1260.10">
    <property type="match status" value="2"/>
</dbReference>
<accession>A0A9X3WLY3</accession>
<dbReference type="EMBL" id="JAMQJZ010000002">
    <property type="protein sequence ID" value="MDC3419626.1"/>
    <property type="molecule type" value="Genomic_DNA"/>
</dbReference>
<reference evidence="1" key="1">
    <citation type="submission" date="2022-06" db="EMBL/GenBank/DDBJ databases">
        <title>Aquibacillus sp. a new bacterium isolated from soil saline samples.</title>
        <authorList>
            <person name="Galisteo C."/>
            <person name="De La Haba R."/>
            <person name="Sanchez-Porro C."/>
            <person name="Ventosa A."/>
        </authorList>
    </citation>
    <scope>NUCLEOTIDE SEQUENCE</scope>
    <source>
        <strain evidence="1">JCM 12387</strain>
    </source>
</reference>
<organism evidence="1 2">
    <name type="scientific">Aquibacillus koreensis</name>
    <dbReference type="NCBI Taxonomy" id="279446"/>
    <lineage>
        <taxon>Bacteria</taxon>
        <taxon>Bacillati</taxon>
        <taxon>Bacillota</taxon>
        <taxon>Bacilli</taxon>
        <taxon>Bacillales</taxon>
        <taxon>Bacillaceae</taxon>
        <taxon>Aquibacillus</taxon>
    </lineage>
</organism>
<proteinExistence type="predicted"/>
<dbReference type="Proteomes" id="UP001145072">
    <property type="component" value="Unassembled WGS sequence"/>
</dbReference>
<gene>
    <name evidence="1" type="ORF">NC661_04510</name>
</gene>
<keyword evidence="2" id="KW-1185">Reference proteome</keyword>
<evidence type="ECO:0000313" key="1">
    <source>
        <dbReference type="EMBL" id="MDC3419626.1"/>
    </source>
</evidence>